<dbReference type="Proteomes" id="UP000075787">
    <property type="component" value="Unassembled WGS sequence"/>
</dbReference>
<protein>
    <submittedName>
        <fullName evidence="11 12">ABC transporter permease</fullName>
    </submittedName>
</protein>
<evidence type="ECO:0000313" key="13">
    <source>
        <dbReference type="Proteomes" id="UP000075787"/>
    </source>
</evidence>
<evidence type="ECO:0000313" key="14">
    <source>
        <dbReference type="Proteomes" id="UP000257706"/>
    </source>
</evidence>
<dbReference type="PANTHER" id="PTHR11795">
    <property type="entry name" value="BRANCHED-CHAIN AMINO ACID TRANSPORT SYSTEM PERMEASE PROTEIN LIVH"/>
    <property type="match status" value="1"/>
</dbReference>
<evidence type="ECO:0000313" key="11">
    <source>
        <dbReference type="EMBL" id="HAE48491.1"/>
    </source>
</evidence>
<evidence type="ECO:0000256" key="5">
    <source>
        <dbReference type="ARBA" id="ARBA00022692"/>
    </source>
</evidence>
<evidence type="ECO:0000256" key="10">
    <source>
        <dbReference type="SAM" id="Phobius"/>
    </source>
</evidence>
<dbReference type="InterPro" id="IPR001851">
    <property type="entry name" value="ABC_transp_permease"/>
</dbReference>
<comment type="subcellular location">
    <subcellularLocation>
        <location evidence="1">Cell membrane</location>
        <topology evidence="1">Multi-pass membrane protein</topology>
    </subcellularLocation>
</comment>
<sequence>MDTAYYLNLAFNGLVEGSIYALGALAITLVFGIARFPNASTGDLMTVGAFGGLAGTLAGGGLLGAAIAGVGVSAAVALAFHFLLFRNLARRSAVASMIASIGLAFFLRSALSFIFGHDQRVYDLPLTRAVLFGPIRVQPTDLQVMGAAAAALAVTFAVLHLTPIGRRMRAVADNPDLARASGINAGRVMAVMWLMAGGLAGLGGVLLGAKTVVTPEMGWDLLLPAFAATILGTIGNPIGAVLGGLLIGLVQELSTPFVGFTYKIGMGFAVLLLMLMIRPQGLFARNALVR</sequence>
<dbReference type="EMBL" id="LPZR01000003">
    <property type="protein sequence ID" value="KYO57774.1"/>
    <property type="molecule type" value="Genomic_DNA"/>
</dbReference>
<dbReference type="GO" id="GO:0015192">
    <property type="term" value="F:L-phenylalanine transmembrane transporter activity"/>
    <property type="evidence" value="ECO:0007669"/>
    <property type="project" value="TreeGrafter"/>
</dbReference>
<dbReference type="GO" id="GO:0005886">
    <property type="term" value="C:plasma membrane"/>
    <property type="evidence" value="ECO:0007669"/>
    <property type="project" value="UniProtKB-SubCell"/>
</dbReference>
<dbReference type="AlphaFoldDB" id="A0A162M179"/>
<dbReference type="OMA" id="WQILAGH"/>
<keyword evidence="2" id="KW-0813">Transport</keyword>
<evidence type="ECO:0000313" key="12">
    <source>
        <dbReference type="EMBL" id="KYO57774.1"/>
    </source>
</evidence>
<comment type="similarity">
    <text evidence="9">Belongs to the binding-protein-dependent transport system permease family. LivHM subfamily.</text>
</comment>
<feature type="transmembrane region" description="Helical" evidence="10">
    <location>
        <begin position="97"/>
        <end position="116"/>
    </location>
</feature>
<feature type="transmembrane region" description="Helical" evidence="10">
    <location>
        <begin position="19"/>
        <end position="37"/>
    </location>
</feature>
<keyword evidence="3" id="KW-1003">Cell membrane</keyword>
<keyword evidence="7 10" id="KW-1133">Transmembrane helix</keyword>
<dbReference type="PANTHER" id="PTHR11795:SF371">
    <property type="entry name" value="HIGH-AFFINITY BRANCHED-CHAIN AMINO ACID TRANSPORT SYSTEM PERMEASE PROTEIN LIVH"/>
    <property type="match status" value="1"/>
</dbReference>
<evidence type="ECO:0000256" key="9">
    <source>
        <dbReference type="ARBA" id="ARBA00037998"/>
    </source>
</evidence>
<feature type="transmembrane region" description="Helical" evidence="10">
    <location>
        <begin position="221"/>
        <end position="250"/>
    </location>
</feature>
<evidence type="ECO:0000256" key="4">
    <source>
        <dbReference type="ARBA" id="ARBA00022519"/>
    </source>
</evidence>
<dbReference type="GO" id="GO:0042941">
    <property type="term" value="P:D-alanine transmembrane transport"/>
    <property type="evidence" value="ECO:0007669"/>
    <property type="project" value="TreeGrafter"/>
</dbReference>
<feature type="transmembrane region" description="Helical" evidence="10">
    <location>
        <begin position="57"/>
        <end position="85"/>
    </location>
</feature>
<name>A0A162M179_9PROT</name>
<dbReference type="Pfam" id="PF02653">
    <property type="entry name" value="BPD_transp_2"/>
    <property type="match status" value="1"/>
</dbReference>
<proteinExistence type="inferred from homology"/>
<evidence type="ECO:0000256" key="6">
    <source>
        <dbReference type="ARBA" id="ARBA00022970"/>
    </source>
</evidence>
<accession>A0A162M179</accession>
<feature type="transmembrane region" description="Helical" evidence="10">
    <location>
        <begin position="142"/>
        <end position="161"/>
    </location>
</feature>
<dbReference type="GO" id="GO:0005304">
    <property type="term" value="F:L-valine transmembrane transporter activity"/>
    <property type="evidence" value="ECO:0007669"/>
    <property type="project" value="TreeGrafter"/>
</dbReference>
<keyword evidence="8 10" id="KW-0472">Membrane</keyword>
<dbReference type="RefSeq" id="WP_014743846.1">
    <property type="nucleotide sequence ID" value="NZ_CP121027.1"/>
</dbReference>
<dbReference type="EMBL" id="DMAI01000217">
    <property type="protein sequence ID" value="HAE48491.1"/>
    <property type="molecule type" value="Genomic_DNA"/>
</dbReference>
<feature type="transmembrane region" description="Helical" evidence="10">
    <location>
        <begin position="188"/>
        <end position="209"/>
    </location>
</feature>
<reference evidence="12 13" key="1">
    <citation type="submission" date="2015-12" db="EMBL/GenBank/DDBJ databases">
        <title>Genome sequence of Tistrella mobilis MCCC 1A02139.</title>
        <authorList>
            <person name="Lu L."/>
            <person name="Lai Q."/>
            <person name="Shao Z."/>
            <person name="Qian P."/>
        </authorList>
    </citation>
    <scope>NUCLEOTIDE SEQUENCE [LARGE SCALE GENOMIC DNA]</scope>
    <source>
        <strain evidence="12 13">MCCC 1A02139</strain>
    </source>
</reference>
<comment type="caution">
    <text evidence="12">The sequence shown here is derived from an EMBL/GenBank/DDBJ whole genome shotgun (WGS) entry which is preliminary data.</text>
</comment>
<dbReference type="GO" id="GO:1903806">
    <property type="term" value="P:L-isoleucine import across plasma membrane"/>
    <property type="evidence" value="ECO:0007669"/>
    <property type="project" value="TreeGrafter"/>
</dbReference>
<evidence type="ECO:0000256" key="8">
    <source>
        <dbReference type="ARBA" id="ARBA00023136"/>
    </source>
</evidence>
<dbReference type="OrthoDB" id="9778908at2"/>
<evidence type="ECO:0000256" key="7">
    <source>
        <dbReference type="ARBA" id="ARBA00022989"/>
    </source>
</evidence>
<dbReference type="CDD" id="cd06582">
    <property type="entry name" value="TM_PBP1_LivH_like"/>
    <property type="match status" value="1"/>
</dbReference>
<keyword evidence="6" id="KW-0029">Amino-acid transport</keyword>
<evidence type="ECO:0000256" key="3">
    <source>
        <dbReference type="ARBA" id="ARBA00022475"/>
    </source>
</evidence>
<dbReference type="GO" id="GO:0015808">
    <property type="term" value="P:L-alanine transport"/>
    <property type="evidence" value="ECO:0007669"/>
    <property type="project" value="TreeGrafter"/>
</dbReference>
<feature type="transmembrane region" description="Helical" evidence="10">
    <location>
        <begin position="257"/>
        <end position="277"/>
    </location>
</feature>
<dbReference type="GeneID" id="97240145"/>
<dbReference type="GO" id="GO:0015188">
    <property type="term" value="F:L-isoleucine transmembrane transporter activity"/>
    <property type="evidence" value="ECO:0007669"/>
    <property type="project" value="TreeGrafter"/>
</dbReference>
<gene>
    <name evidence="12" type="ORF">AUP44_18645</name>
    <name evidence="11" type="ORF">DCK97_13820</name>
</gene>
<evidence type="ECO:0000256" key="2">
    <source>
        <dbReference type="ARBA" id="ARBA00022448"/>
    </source>
</evidence>
<dbReference type="Proteomes" id="UP000257706">
    <property type="component" value="Unassembled WGS sequence"/>
</dbReference>
<evidence type="ECO:0000256" key="1">
    <source>
        <dbReference type="ARBA" id="ARBA00004651"/>
    </source>
</evidence>
<reference evidence="11 14" key="2">
    <citation type="journal article" date="2018" name="Nat. Biotechnol.">
        <title>A standardized bacterial taxonomy based on genome phylogeny substantially revises the tree of life.</title>
        <authorList>
            <person name="Parks D.H."/>
            <person name="Chuvochina M."/>
            <person name="Waite D.W."/>
            <person name="Rinke C."/>
            <person name="Skarshewski A."/>
            <person name="Chaumeil P.A."/>
            <person name="Hugenholtz P."/>
        </authorList>
    </citation>
    <scope>NUCLEOTIDE SEQUENCE [LARGE SCALE GENOMIC DNA]</scope>
    <source>
        <strain evidence="11">UBA8739</strain>
    </source>
</reference>
<keyword evidence="4" id="KW-0997">Cell inner membrane</keyword>
<organism evidence="12 13">
    <name type="scientific">Tistrella mobilis</name>
    <dbReference type="NCBI Taxonomy" id="171437"/>
    <lineage>
        <taxon>Bacteria</taxon>
        <taxon>Pseudomonadati</taxon>
        <taxon>Pseudomonadota</taxon>
        <taxon>Alphaproteobacteria</taxon>
        <taxon>Geminicoccales</taxon>
        <taxon>Geminicoccaceae</taxon>
        <taxon>Tistrella</taxon>
    </lineage>
</organism>
<dbReference type="InterPro" id="IPR052157">
    <property type="entry name" value="BCAA_transport_permease"/>
</dbReference>
<dbReference type="GO" id="GO:0015190">
    <property type="term" value="F:L-leucine transmembrane transporter activity"/>
    <property type="evidence" value="ECO:0007669"/>
    <property type="project" value="TreeGrafter"/>
</dbReference>
<keyword evidence="5 10" id="KW-0812">Transmembrane</keyword>